<keyword evidence="2" id="KW-0503">Monooxygenase</keyword>
<dbReference type="Pfam" id="PF00296">
    <property type="entry name" value="Bac_luciferase"/>
    <property type="match status" value="1"/>
</dbReference>
<dbReference type="GO" id="GO:0005829">
    <property type="term" value="C:cytosol"/>
    <property type="evidence" value="ECO:0007669"/>
    <property type="project" value="TreeGrafter"/>
</dbReference>
<dbReference type="AlphaFoldDB" id="A0A4V2YB62"/>
<dbReference type="OrthoDB" id="5241801at2"/>
<dbReference type="Gene3D" id="3.20.20.30">
    <property type="entry name" value="Luciferase-like domain"/>
    <property type="match status" value="1"/>
</dbReference>
<proteinExistence type="predicted"/>
<organism evidence="4 5">
    <name type="scientific">Saccharopolyspora terrae</name>
    <dbReference type="NCBI Taxonomy" id="2530384"/>
    <lineage>
        <taxon>Bacteria</taxon>
        <taxon>Bacillati</taxon>
        <taxon>Actinomycetota</taxon>
        <taxon>Actinomycetes</taxon>
        <taxon>Pseudonocardiales</taxon>
        <taxon>Pseudonocardiaceae</taxon>
        <taxon>Saccharopolyspora</taxon>
    </lineage>
</organism>
<evidence type="ECO:0000313" key="5">
    <source>
        <dbReference type="Proteomes" id="UP000295674"/>
    </source>
</evidence>
<dbReference type="InterPro" id="IPR050766">
    <property type="entry name" value="Bact_Lucif_Oxidored"/>
</dbReference>
<dbReference type="Proteomes" id="UP000295674">
    <property type="component" value="Unassembled WGS sequence"/>
</dbReference>
<accession>A0A4V2YB62</accession>
<dbReference type="InterPro" id="IPR011251">
    <property type="entry name" value="Luciferase-like_dom"/>
</dbReference>
<dbReference type="PANTHER" id="PTHR30137">
    <property type="entry name" value="LUCIFERASE-LIKE MONOOXYGENASE"/>
    <property type="match status" value="1"/>
</dbReference>
<evidence type="ECO:0000259" key="3">
    <source>
        <dbReference type="Pfam" id="PF00296"/>
    </source>
</evidence>
<dbReference type="EMBL" id="SMKS01000017">
    <property type="protein sequence ID" value="TDD06356.1"/>
    <property type="molecule type" value="Genomic_DNA"/>
</dbReference>
<dbReference type="PANTHER" id="PTHR30137:SF8">
    <property type="entry name" value="BLR5498 PROTEIN"/>
    <property type="match status" value="1"/>
</dbReference>
<dbReference type="InterPro" id="IPR036661">
    <property type="entry name" value="Luciferase-like_sf"/>
</dbReference>
<gene>
    <name evidence="4" type="ORF">E1181_12715</name>
</gene>
<dbReference type="GO" id="GO:0004497">
    <property type="term" value="F:monooxygenase activity"/>
    <property type="evidence" value="ECO:0007669"/>
    <property type="project" value="UniProtKB-KW"/>
</dbReference>
<name>A0A4V2YB62_9PSEU</name>
<reference evidence="4 5" key="1">
    <citation type="submission" date="2019-03" db="EMBL/GenBank/DDBJ databases">
        <title>Draft genome sequences of novel Actinobacteria.</title>
        <authorList>
            <person name="Sahin N."/>
            <person name="Ay H."/>
            <person name="Saygin H."/>
        </authorList>
    </citation>
    <scope>NUCLEOTIDE SEQUENCE [LARGE SCALE GENOMIC DNA]</scope>
    <source>
        <strain evidence="4 5">16K309</strain>
    </source>
</reference>
<feature type="domain" description="Luciferase-like" evidence="3">
    <location>
        <begin position="24"/>
        <end position="329"/>
    </location>
</feature>
<keyword evidence="1" id="KW-0560">Oxidoreductase</keyword>
<dbReference type="SUPFAM" id="SSF51679">
    <property type="entry name" value="Bacterial luciferase-like"/>
    <property type="match status" value="1"/>
</dbReference>
<dbReference type="GO" id="GO:0016705">
    <property type="term" value="F:oxidoreductase activity, acting on paired donors, with incorporation or reduction of molecular oxygen"/>
    <property type="evidence" value="ECO:0007669"/>
    <property type="project" value="InterPro"/>
</dbReference>
<evidence type="ECO:0000256" key="1">
    <source>
        <dbReference type="ARBA" id="ARBA00023002"/>
    </source>
</evidence>
<evidence type="ECO:0000256" key="2">
    <source>
        <dbReference type="ARBA" id="ARBA00023033"/>
    </source>
</evidence>
<comment type="caution">
    <text evidence="4">The sequence shown here is derived from an EMBL/GenBank/DDBJ whole genome shotgun (WGS) entry which is preliminary data.</text>
</comment>
<protein>
    <submittedName>
        <fullName evidence="4">LLM class flavin-dependent oxidoreductase</fullName>
    </submittedName>
</protein>
<sequence length="365" mass="40927">MRAAGPPRHGSLRRAMSNVATPHYGIFSLSNVPPWNTHNEVVHKAVEQIKHADRLGFEEAWVAEHNGRRYGIVASAQILLAAAAAATERIRLGSGVSRLPMHHPLRLAEDYAYVDQLSNGRLNFGIGKAYDRLEFQAYGIPEAERDARYEEVFDIVMQAWRDGKVQYRGEHYQVPAEGEVVDEVELFPEVVQKPTPPVFVMVSSSEESLRSAARRGFSFVLGQRPTRNDVKHLVGVYREEARAAGHSFDAIDENIARASQLKAVHVAESREQAKEEYREGYMWYVGVLTNRAKVGLGIDELSYDEYIERKTLVLGSPDDVAEELASFHSHTGLGGLVAWFDAGSQPQDRVLRSMTMFAEKVRPQL</sequence>
<keyword evidence="5" id="KW-1185">Reference proteome</keyword>
<evidence type="ECO:0000313" key="4">
    <source>
        <dbReference type="EMBL" id="TDD06356.1"/>
    </source>
</evidence>